<proteinExistence type="predicted"/>
<gene>
    <name evidence="1" type="ORF">DERYTH_LOCUS5053</name>
</gene>
<evidence type="ECO:0000313" key="1">
    <source>
        <dbReference type="EMBL" id="CAG8546361.1"/>
    </source>
</evidence>
<keyword evidence="2" id="KW-1185">Reference proteome</keyword>
<reference evidence="1" key="1">
    <citation type="submission" date="2021-06" db="EMBL/GenBank/DDBJ databases">
        <authorList>
            <person name="Kallberg Y."/>
            <person name="Tangrot J."/>
            <person name="Rosling A."/>
        </authorList>
    </citation>
    <scope>NUCLEOTIDE SEQUENCE</scope>
    <source>
        <strain evidence="1">MA453B</strain>
    </source>
</reference>
<organism evidence="1 2">
    <name type="scientific">Dentiscutata erythropus</name>
    <dbReference type="NCBI Taxonomy" id="1348616"/>
    <lineage>
        <taxon>Eukaryota</taxon>
        <taxon>Fungi</taxon>
        <taxon>Fungi incertae sedis</taxon>
        <taxon>Mucoromycota</taxon>
        <taxon>Glomeromycotina</taxon>
        <taxon>Glomeromycetes</taxon>
        <taxon>Diversisporales</taxon>
        <taxon>Gigasporaceae</taxon>
        <taxon>Dentiscutata</taxon>
    </lineage>
</organism>
<evidence type="ECO:0000313" key="2">
    <source>
        <dbReference type="Proteomes" id="UP000789405"/>
    </source>
</evidence>
<dbReference type="Proteomes" id="UP000789405">
    <property type="component" value="Unassembled WGS sequence"/>
</dbReference>
<comment type="caution">
    <text evidence="1">The sequence shown here is derived from an EMBL/GenBank/DDBJ whole genome shotgun (WGS) entry which is preliminary data.</text>
</comment>
<dbReference type="OrthoDB" id="10575409at2759"/>
<dbReference type="EMBL" id="CAJVPY010002036">
    <property type="protein sequence ID" value="CAG8546361.1"/>
    <property type="molecule type" value="Genomic_DNA"/>
</dbReference>
<protein>
    <submittedName>
        <fullName evidence="1">23940_t:CDS:1</fullName>
    </submittedName>
</protein>
<name>A0A9N9AVI9_9GLOM</name>
<sequence>MTTQDKITNNKRKNLQLSKAQVLDATAQSLAATTQAPIFSSCTKILTLAELLKKDKFIVFLREFNNDSVKHVGAYEGYYYSHLHMLIKYIGHLYKSKNASS</sequence>
<accession>A0A9N9AVI9</accession>
<dbReference type="AlphaFoldDB" id="A0A9N9AVI9"/>